<accession>A0AAW0FWR2</accession>
<keyword evidence="3" id="KW-1185">Reference proteome</keyword>
<dbReference type="EMBL" id="JASBNA010000020">
    <property type="protein sequence ID" value="KAK7685483.1"/>
    <property type="molecule type" value="Genomic_DNA"/>
</dbReference>
<evidence type="ECO:0000313" key="2">
    <source>
        <dbReference type="EMBL" id="KAK7685483.1"/>
    </source>
</evidence>
<evidence type="ECO:0000313" key="3">
    <source>
        <dbReference type="Proteomes" id="UP001385951"/>
    </source>
</evidence>
<feature type="compositionally biased region" description="Low complexity" evidence="1">
    <location>
        <begin position="102"/>
        <end position="118"/>
    </location>
</feature>
<sequence>MTEYDFSQEGFDRYMKTQERVQKWVYRQAHYAREYDSPFVPRAPSTLPPPSATVTRHHSQRDAGHAGSPSRHNSSSAFTSSRPTVHRSATLPPTHSAVVQKSSQPPSRHSRSQSHALPPQAVYQQQPYYQGASPVGYAPPSRQIHGKTTYQTYTFDSNAQIVLPPPKRGDTYIIVPPAGRKVEVVHEPPSRSSSRSIKKPANKPLLKRLLTLGSTSGGTNTTSPRTGRDRRGSY</sequence>
<feature type="region of interest" description="Disordered" evidence="1">
    <location>
        <begin position="184"/>
        <end position="234"/>
    </location>
</feature>
<feature type="compositionally biased region" description="Polar residues" evidence="1">
    <location>
        <begin position="70"/>
        <end position="83"/>
    </location>
</feature>
<dbReference type="Proteomes" id="UP001385951">
    <property type="component" value="Unassembled WGS sequence"/>
</dbReference>
<protein>
    <submittedName>
        <fullName evidence="2">Uncharacterized protein</fullName>
    </submittedName>
</protein>
<dbReference type="AlphaFoldDB" id="A0AAW0FWR2"/>
<feature type="region of interest" description="Disordered" evidence="1">
    <location>
        <begin position="35"/>
        <end position="118"/>
    </location>
</feature>
<proteinExistence type="predicted"/>
<evidence type="ECO:0000256" key="1">
    <source>
        <dbReference type="SAM" id="MobiDB-lite"/>
    </source>
</evidence>
<feature type="compositionally biased region" description="Low complexity" evidence="1">
    <location>
        <begin position="202"/>
        <end position="225"/>
    </location>
</feature>
<organism evidence="2 3">
    <name type="scientific">Cerrena zonata</name>
    <dbReference type="NCBI Taxonomy" id="2478898"/>
    <lineage>
        <taxon>Eukaryota</taxon>
        <taxon>Fungi</taxon>
        <taxon>Dikarya</taxon>
        <taxon>Basidiomycota</taxon>
        <taxon>Agaricomycotina</taxon>
        <taxon>Agaricomycetes</taxon>
        <taxon>Polyporales</taxon>
        <taxon>Cerrenaceae</taxon>
        <taxon>Cerrena</taxon>
    </lineage>
</organism>
<name>A0AAW0FWR2_9APHY</name>
<reference evidence="2 3" key="1">
    <citation type="submission" date="2022-09" db="EMBL/GenBank/DDBJ databases">
        <authorList>
            <person name="Palmer J.M."/>
        </authorList>
    </citation>
    <scope>NUCLEOTIDE SEQUENCE [LARGE SCALE GENOMIC DNA]</scope>
    <source>
        <strain evidence="2 3">DSM 7382</strain>
    </source>
</reference>
<gene>
    <name evidence="2" type="ORF">QCA50_011347</name>
</gene>
<feature type="compositionally biased region" description="Polar residues" evidence="1">
    <location>
        <begin position="91"/>
        <end position="101"/>
    </location>
</feature>
<comment type="caution">
    <text evidence="2">The sequence shown here is derived from an EMBL/GenBank/DDBJ whole genome shotgun (WGS) entry which is preliminary data.</text>
</comment>